<evidence type="ECO:0000313" key="3">
    <source>
        <dbReference type="Proteomes" id="UP000480275"/>
    </source>
</evidence>
<evidence type="ECO:0000259" key="1">
    <source>
        <dbReference type="Pfam" id="PF04233"/>
    </source>
</evidence>
<accession>A0A6L5JTQ6</accession>
<dbReference type="AlphaFoldDB" id="A0A6L5JTQ6"/>
<sequence length="265" mass="30048">MAPRIDLKLLPPEEAIAFFRQKGFQIGFDYRDVWQQEHQAAFTVAKAMQVDLLQDIRAQIDAALANGTTLQTFIAELRPNLVKRGWWGRKLMTDPLTDETKDVQLGSPARLKVIYDINLRTAHADGQWTRIQEEKETLPFLMYDHTPSAYERPEHAAWDGKVLPVDDPWIRAHYPVKAWGCKCRVIQMGQRQLDRQGLKVGQAPAEKYSTYTNKRTGETQQIPAGVDPAFHYPPGGRLENLGKMLAEKVSALPAAMADAVTKEKR</sequence>
<dbReference type="InterPro" id="IPR006528">
    <property type="entry name" value="Phage_head_morphogenesis_dom"/>
</dbReference>
<dbReference type="EMBL" id="WIXJ01000002">
    <property type="protein sequence ID" value="MQY50785.1"/>
    <property type="molecule type" value="Genomic_DNA"/>
</dbReference>
<dbReference type="OrthoDB" id="9813502at2"/>
<comment type="caution">
    <text evidence="2">The sequence shown here is derived from an EMBL/GenBank/DDBJ whole genome shotgun (WGS) entry which is preliminary data.</text>
</comment>
<name>A0A6L5JTQ6_RHOTE</name>
<feature type="domain" description="Phage head morphogenesis" evidence="1">
    <location>
        <begin position="54"/>
        <end position="186"/>
    </location>
</feature>
<reference evidence="2 3" key="1">
    <citation type="submission" date="2019-10" db="EMBL/GenBank/DDBJ databases">
        <title>Whole-genome sequence of the purple nonsulfur photosynthetic bacterium Rhodocyclus tenuis.</title>
        <authorList>
            <person name="Kyndt J.A."/>
            <person name="Meyer T.E."/>
        </authorList>
    </citation>
    <scope>NUCLEOTIDE SEQUENCE [LARGE SCALE GENOMIC DNA]</scope>
    <source>
        <strain evidence="2 3">DSM 110</strain>
    </source>
</reference>
<protein>
    <recommendedName>
        <fullName evidence="1">Phage head morphogenesis domain-containing protein</fullName>
    </recommendedName>
</protein>
<dbReference type="Pfam" id="PF04233">
    <property type="entry name" value="Phage_Mu_F"/>
    <property type="match status" value="1"/>
</dbReference>
<evidence type="ECO:0000313" key="2">
    <source>
        <dbReference type="EMBL" id="MQY50785.1"/>
    </source>
</evidence>
<dbReference type="Proteomes" id="UP000480275">
    <property type="component" value="Unassembled WGS sequence"/>
</dbReference>
<gene>
    <name evidence="2" type="ORF">GHK24_03195</name>
</gene>
<organism evidence="2 3">
    <name type="scientific">Rhodocyclus tenuis</name>
    <name type="common">Rhodospirillum tenue</name>
    <dbReference type="NCBI Taxonomy" id="1066"/>
    <lineage>
        <taxon>Bacteria</taxon>
        <taxon>Pseudomonadati</taxon>
        <taxon>Pseudomonadota</taxon>
        <taxon>Betaproteobacteria</taxon>
        <taxon>Rhodocyclales</taxon>
        <taxon>Rhodocyclaceae</taxon>
        <taxon>Rhodocyclus</taxon>
    </lineage>
</organism>
<proteinExistence type="predicted"/>